<keyword evidence="3" id="KW-1185">Reference proteome</keyword>
<dbReference type="AlphaFoldDB" id="A0A5C7F5L4"/>
<reference evidence="2 3" key="1">
    <citation type="submission" date="2024-01" db="EMBL/GenBank/DDBJ databases">
        <title>Complete Genome Sequence of Alkalicoccus halolimnae BZ-SZ-XJ29T, a Moderately Halophilic Bacterium Isolated from a Salt Lake.</title>
        <authorList>
            <person name="Zhao B."/>
        </authorList>
    </citation>
    <scope>NUCLEOTIDE SEQUENCE [LARGE SCALE GENOMIC DNA]</scope>
    <source>
        <strain evidence="2 3">BZ-SZ-XJ29</strain>
    </source>
</reference>
<dbReference type="PANTHER" id="PTHR35801">
    <property type="entry name" value="PHOSPHOSERINE PHOSPHATASE RSBX"/>
    <property type="match status" value="1"/>
</dbReference>
<dbReference type="EMBL" id="CP144914">
    <property type="protein sequence ID" value="WWD80714.1"/>
    <property type="molecule type" value="Genomic_DNA"/>
</dbReference>
<dbReference type="PANTHER" id="PTHR35801:SF1">
    <property type="entry name" value="PHOSPHOSERINE PHOSPHATASE RSBX"/>
    <property type="match status" value="1"/>
</dbReference>
<proteinExistence type="predicted"/>
<dbReference type="InterPro" id="IPR036457">
    <property type="entry name" value="PPM-type-like_dom_sf"/>
</dbReference>
<dbReference type="RefSeq" id="WP_147804465.1">
    <property type="nucleotide sequence ID" value="NZ_CP144914.1"/>
</dbReference>
<dbReference type="Pfam" id="PF07228">
    <property type="entry name" value="SpoIIE"/>
    <property type="match status" value="1"/>
</dbReference>
<gene>
    <name evidence="2" type="ORF">FTX54_003850</name>
</gene>
<dbReference type="SMART" id="SM00331">
    <property type="entry name" value="PP2C_SIG"/>
    <property type="match status" value="1"/>
</dbReference>
<evidence type="ECO:0000313" key="3">
    <source>
        <dbReference type="Proteomes" id="UP000321816"/>
    </source>
</evidence>
<accession>A0A5C7F5L4</accession>
<organism evidence="2 3">
    <name type="scientific">Alkalicoccus halolimnae</name>
    <dbReference type="NCBI Taxonomy" id="1667239"/>
    <lineage>
        <taxon>Bacteria</taxon>
        <taxon>Bacillati</taxon>
        <taxon>Bacillota</taxon>
        <taxon>Bacilli</taxon>
        <taxon>Bacillales</taxon>
        <taxon>Bacillaceae</taxon>
        <taxon>Alkalicoccus</taxon>
    </lineage>
</organism>
<name>A0A5C7F5L4_9BACI</name>
<protein>
    <submittedName>
        <fullName evidence="2">SpoIIE family protein phosphatase</fullName>
    </submittedName>
</protein>
<dbReference type="OrthoDB" id="1090916at2"/>
<dbReference type="InterPro" id="IPR001932">
    <property type="entry name" value="PPM-type_phosphatase-like_dom"/>
</dbReference>
<feature type="domain" description="PPM-type phosphatase" evidence="1">
    <location>
        <begin position="9"/>
        <end position="199"/>
    </location>
</feature>
<dbReference type="SUPFAM" id="SSF81606">
    <property type="entry name" value="PP2C-like"/>
    <property type="match status" value="1"/>
</dbReference>
<dbReference type="InterPro" id="IPR039248">
    <property type="entry name" value="Ptase_RsbX"/>
</dbReference>
<dbReference type="Proteomes" id="UP000321816">
    <property type="component" value="Chromosome"/>
</dbReference>
<evidence type="ECO:0000259" key="1">
    <source>
        <dbReference type="SMART" id="SM00331"/>
    </source>
</evidence>
<evidence type="ECO:0000313" key="2">
    <source>
        <dbReference type="EMBL" id="WWD80714.1"/>
    </source>
</evidence>
<sequence>MFDHLHLEDAEISVFQSAKEGNWCNGDDYYGVKADGYVLIAVADGLGSGEEARTASHKAMEVIEQNHDLGLQSLLERCNEQMWGTRGVVISILRIYIEEKFCEYVNVGNITCNFYHPDGKMIRPVPKRGYLSGRKQKVRVQTWPYKEGMVFSMYSDGFPQDPLANRVFDKSDTPEEIMNRISDLFENVNDDATVMIGKAYV</sequence>
<dbReference type="KEGG" id="ahal:FTX54_003850"/>
<dbReference type="Gene3D" id="3.60.40.10">
    <property type="entry name" value="PPM-type phosphatase domain"/>
    <property type="match status" value="1"/>
</dbReference>